<dbReference type="Proteomes" id="UP000230790">
    <property type="component" value="Unassembled WGS sequence"/>
</dbReference>
<dbReference type="GO" id="GO:0006020">
    <property type="term" value="P:inositol metabolic process"/>
    <property type="evidence" value="ECO:0007669"/>
    <property type="project" value="TreeGrafter"/>
</dbReference>
<dbReference type="GO" id="GO:0008934">
    <property type="term" value="F:inositol monophosphate 1-phosphatase activity"/>
    <property type="evidence" value="ECO:0007669"/>
    <property type="project" value="InterPro"/>
</dbReference>
<dbReference type="PRINTS" id="PR00377">
    <property type="entry name" value="IMPHPHTASES"/>
</dbReference>
<evidence type="ECO:0000256" key="3">
    <source>
        <dbReference type="ARBA" id="ARBA00009759"/>
    </source>
</evidence>
<sequence length="308" mass="33604">MNPSPLRHTPSPEIAARDLALILHQATTIARGAGAILREGLRQIEAQREGIAVRYKSRDTDPVTEFDHRSEAFIVEALQSAFPDHRIVGEEGGAYEMPIEHAARSNPDGAPPARPSTAHSQLEWQVDPLDGTVNFAHRFPVFAVSLGLLVNGVPALGVVYAPMSDELYAAAHGLGATLNGQPIRVSDTRPLAHALLNTGFPYDRRESEENNFDYFLAFQRASQEVRRVGSAALDLCWVACGRMDGYWELKIQPHDIAAGIVIVREAGGVATDFDGGQEMFARRQVVASNGLIHAAMLDVIRETRQARA</sequence>
<evidence type="ECO:0000256" key="8">
    <source>
        <dbReference type="RuleBase" id="RU364068"/>
    </source>
</evidence>
<name>A0A2M8QBG9_9CHLR</name>
<dbReference type="InterPro" id="IPR022337">
    <property type="entry name" value="Inositol_monophosphatase_SuhB"/>
</dbReference>
<dbReference type="PANTHER" id="PTHR20854">
    <property type="entry name" value="INOSITOL MONOPHOSPHATASE"/>
    <property type="match status" value="1"/>
</dbReference>
<comment type="similarity">
    <text evidence="3 8">Belongs to the inositol monophosphatase superfamily.</text>
</comment>
<gene>
    <name evidence="9" type="ORF">CUN48_10260</name>
</gene>
<comment type="caution">
    <text evidence="9">The sequence shown here is derived from an EMBL/GenBank/DDBJ whole genome shotgun (WGS) entry which is preliminary data.</text>
</comment>
<protein>
    <recommendedName>
        <fullName evidence="8">Inositol-1-monophosphatase</fullName>
        <ecNumber evidence="8">3.1.3.25</ecNumber>
    </recommendedName>
</protein>
<proteinExistence type="inferred from homology"/>
<dbReference type="CDD" id="cd01639">
    <property type="entry name" value="IMPase"/>
    <property type="match status" value="1"/>
</dbReference>
<evidence type="ECO:0000256" key="2">
    <source>
        <dbReference type="ARBA" id="ARBA00001946"/>
    </source>
</evidence>
<accession>A0A2M8QBG9</accession>
<keyword evidence="4 7" id="KW-0479">Metal-binding</keyword>
<organism evidence="9 10">
    <name type="scientific">Candidatus Thermofonsia Clade 3 bacterium</name>
    <dbReference type="NCBI Taxonomy" id="2364212"/>
    <lineage>
        <taxon>Bacteria</taxon>
        <taxon>Bacillati</taxon>
        <taxon>Chloroflexota</taxon>
        <taxon>Candidatus Thermofontia</taxon>
        <taxon>Candidatus Thermofonsia Clade 3</taxon>
    </lineage>
</organism>
<feature type="binding site" evidence="7">
    <location>
        <position position="127"/>
    </location>
    <ligand>
        <name>Mg(2+)</name>
        <dbReference type="ChEBI" id="CHEBI:18420"/>
        <label>1</label>
        <note>catalytic</note>
    </ligand>
</feature>
<dbReference type="PROSITE" id="PS00629">
    <property type="entry name" value="IMP_1"/>
    <property type="match status" value="1"/>
</dbReference>
<dbReference type="SUPFAM" id="SSF56655">
    <property type="entry name" value="Carbohydrate phosphatase"/>
    <property type="match status" value="1"/>
</dbReference>
<dbReference type="Gene3D" id="3.30.540.10">
    <property type="entry name" value="Fructose-1,6-Bisphosphatase, subunit A, domain 1"/>
    <property type="match status" value="1"/>
</dbReference>
<dbReference type="PRINTS" id="PR01959">
    <property type="entry name" value="SBIMPHPHTASE"/>
</dbReference>
<dbReference type="FunFam" id="3.40.190.80:FF:000002">
    <property type="entry name" value="Inositol-1-monophosphatase"/>
    <property type="match status" value="1"/>
</dbReference>
<evidence type="ECO:0000313" key="10">
    <source>
        <dbReference type="Proteomes" id="UP000230790"/>
    </source>
</evidence>
<comment type="cofactor">
    <cofactor evidence="2 7 8">
        <name>Mg(2+)</name>
        <dbReference type="ChEBI" id="CHEBI:18420"/>
    </cofactor>
</comment>
<feature type="binding site" evidence="7">
    <location>
        <position position="90"/>
    </location>
    <ligand>
        <name>Mg(2+)</name>
        <dbReference type="ChEBI" id="CHEBI:18420"/>
        <label>2</label>
    </ligand>
</feature>
<dbReference type="GO" id="GO:0046872">
    <property type="term" value="F:metal ion binding"/>
    <property type="evidence" value="ECO:0007669"/>
    <property type="project" value="UniProtKB-KW"/>
</dbReference>
<evidence type="ECO:0000256" key="5">
    <source>
        <dbReference type="ARBA" id="ARBA00022801"/>
    </source>
</evidence>
<dbReference type="GO" id="GO:0007165">
    <property type="term" value="P:signal transduction"/>
    <property type="evidence" value="ECO:0007669"/>
    <property type="project" value="TreeGrafter"/>
</dbReference>
<dbReference type="Gene3D" id="3.40.190.80">
    <property type="match status" value="1"/>
</dbReference>
<evidence type="ECO:0000256" key="6">
    <source>
        <dbReference type="ARBA" id="ARBA00022842"/>
    </source>
</evidence>
<dbReference type="EMBL" id="PGTN01000066">
    <property type="protein sequence ID" value="PJF47139.1"/>
    <property type="molecule type" value="Genomic_DNA"/>
</dbReference>
<dbReference type="AlphaFoldDB" id="A0A2M8QBG9"/>
<dbReference type="EC" id="3.1.3.25" evidence="8"/>
<keyword evidence="6 7" id="KW-0460">Magnesium</keyword>
<evidence type="ECO:0000256" key="1">
    <source>
        <dbReference type="ARBA" id="ARBA00001033"/>
    </source>
</evidence>
<evidence type="ECO:0000256" key="4">
    <source>
        <dbReference type="ARBA" id="ARBA00022723"/>
    </source>
</evidence>
<dbReference type="PANTHER" id="PTHR20854:SF4">
    <property type="entry name" value="INOSITOL-1-MONOPHOSPHATASE-RELATED"/>
    <property type="match status" value="1"/>
</dbReference>
<evidence type="ECO:0000313" key="9">
    <source>
        <dbReference type="EMBL" id="PJF47139.1"/>
    </source>
</evidence>
<feature type="binding site" evidence="7">
    <location>
        <position position="129"/>
    </location>
    <ligand>
        <name>Mg(2+)</name>
        <dbReference type="ChEBI" id="CHEBI:18420"/>
        <label>1</label>
        <note>catalytic</note>
    </ligand>
</feature>
<dbReference type="InterPro" id="IPR033942">
    <property type="entry name" value="IMPase"/>
</dbReference>
<dbReference type="Pfam" id="PF00459">
    <property type="entry name" value="Inositol_P"/>
    <property type="match status" value="1"/>
</dbReference>
<feature type="binding site" evidence="7">
    <location>
        <position position="255"/>
    </location>
    <ligand>
        <name>Mg(2+)</name>
        <dbReference type="ChEBI" id="CHEBI:18420"/>
        <label>1</label>
        <note>catalytic</note>
    </ligand>
</feature>
<keyword evidence="5 8" id="KW-0378">Hydrolase</keyword>
<dbReference type="InterPro" id="IPR000760">
    <property type="entry name" value="Inositol_monophosphatase-like"/>
</dbReference>
<reference evidence="9 10" key="1">
    <citation type="submission" date="2017-11" db="EMBL/GenBank/DDBJ databases">
        <title>Evolution of Phototrophy in the Chloroflexi Phylum Driven by Horizontal Gene Transfer.</title>
        <authorList>
            <person name="Ward L.M."/>
            <person name="Hemp J."/>
            <person name="Shih P.M."/>
            <person name="Mcglynn S.E."/>
            <person name="Fischer W."/>
        </authorList>
    </citation>
    <scope>NUCLEOTIDE SEQUENCE [LARGE SCALE GENOMIC DNA]</scope>
    <source>
        <strain evidence="9">JP3_7</strain>
    </source>
</reference>
<dbReference type="InterPro" id="IPR020583">
    <property type="entry name" value="Inositol_monoP_metal-BS"/>
</dbReference>
<evidence type="ECO:0000256" key="7">
    <source>
        <dbReference type="PIRSR" id="PIRSR600760-2"/>
    </source>
</evidence>
<feature type="binding site" evidence="7">
    <location>
        <position position="130"/>
    </location>
    <ligand>
        <name>Mg(2+)</name>
        <dbReference type="ChEBI" id="CHEBI:18420"/>
        <label>1</label>
        <note>catalytic</note>
    </ligand>
</feature>
<comment type="catalytic activity">
    <reaction evidence="1 8">
        <text>a myo-inositol phosphate + H2O = myo-inositol + phosphate</text>
        <dbReference type="Rhea" id="RHEA:24056"/>
        <dbReference type="ChEBI" id="CHEBI:15377"/>
        <dbReference type="ChEBI" id="CHEBI:17268"/>
        <dbReference type="ChEBI" id="CHEBI:43474"/>
        <dbReference type="ChEBI" id="CHEBI:84139"/>
        <dbReference type="EC" id="3.1.3.25"/>
    </reaction>
</comment>